<evidence type="ECO:0000313" key="3">
    <source>
        <dbReference type="Proteomes" id="UP000027439"/>
    </source>
</evidence>
<dbReference type="Proteomes" id="UP000597138">
    <property type="component" value="Unassembled WGS sequence"/>
</dbReference>
<reference evidence="2 3" key="2">
    <citation type="submission" date="2014-03" db="EMBL/GenBank/DDBJ databases">
        <title>Draft Genome Sequences of Four Burkholderia Strains.</title>
        <authorList>
            <person name="Liu X.Y."/>
            <person name="Li C.X."/>
            <person name="Xu J.H."/>
        </authorList>
    </citation>
    <scope>NUCLEOTIDE SEQUENCE [LARGE SCALE GENOMIC DNA]</scope>
    <source>
        <strain evidence="2 3">R27</strain>
    </source>
</reference>
<dbReference type="Proteomes" id="UP000027439">
    <property type="component" value="Unassembled WGS sequence"/>
</dbReference>
<reference evidence="4" key="3">
    <citation type="journal article" date="2019" name="Int. J. Syst. Evol. Microbiol.">
        <title>The Global Catalogue of Microorganisms (GCM) 10K type strain sequencing project: providing services to taxonomists for standard genome sequencing and annotation.</title>
        <authorList>
            <consortium name="The Broad Institute Genomics Platform"/>
            <consortium name="The Broad Institute Genome Sequencing Center for Infectious Disease"/>
            <person name="Wu L."/>
            <person name="Ma J."/>
        </authorList>
    </citation>
    <scope>NUCLEOTIDE SEQUENCE [LARGE SCALE GENOMIC DNA]</scope>
    <source>
        <strain evidence="4">CGMCC 1.11013</strain>
    </source>
</reference>
<accession>A0A069P2J5</accession>
<evidence type="ECO:0008006" key="5">
    <source>
        <dbReference type="Google" id="ProtNLM"/>
    </source>
</evidence>
<gene>
    <name evidence="2" type="ORF">BG57_05175</name>
    <name evidence="1" type="ORF">GCM10010985_40080</name>
</gene>
<reference evidence="1" key="1">
    <citation type="journal article" date="2014" name="Int. J. Syst. Evol. Microbiol.">
        <title>Complete genome of a new Firmicutes species belonging to the dominant human colonic microbiota ('Ruminococcus bicirculans') reveals two chromosomes and a selective capacity to utilize plant glucans.</title>
        <authorList>
            <consortium name="NISC Comparative Sequencing Program"/>
            <person name="Wegmann U."/>
            <person name="Louis P."/>
            <person name="Goesmann A."/>
            <person name="Henrissat B."/>
            <person name="Duncan S.H."/>
            <person name="Flint H.J."/>
        </authorList>
    </citation>
    <scope>NUCLEOTIDE SEQUENCE</scope>
    <source>
        <strain evidence="1">CGMCC 1.11013</strain>
    </source>
</reference>
<organism evidence="2 3">
    <name type="scientific">Caballeronia grimmiae</name>
    <dbReference type="NCBI Taxonomy" id="1071679"/>
    <lineage>
        <taxon>Bacteria</taxon>
        <taxon>Pseudomonadati</taxon>
        <taxon>Pseudomonadota</taxon>
        <taxon>Betaproteobacteria</taxon>
        <taxon>Burkholderiales</taxon>
        <taxon>Burkholderiaceae</taxon>
        <taxon>Caballeronia</taxon>
    </lineage>
</organism>
<evidence type="ECO:0000313" key="4">
    <source>
        <dbReference type="Proteomes" id="UP000597138"/>
    </source>
</evidence>
<protein>
    <recommendedName>
        <fullName evidence="5">Fis family transcriptional regulator</fullName>
    </recommendedName>
</protein>
<keyword evidence="4" id="KW-1185">Reference proteome</keyword>
<proteinExistence type="predicted"/>
<comment type="caution">
    <text evidence="2">The sequence shown here is derived from an EMBL/GenBank/DDBJ whole genome shotgun (WGS) entry which is preliminary data.</text>
</comment>
<dbReference type="RefSeq" id="WP_035965571.1">
    <property type="nucleotide sequence ID" value="NZ_BMEG01000006.1"/>
</dbReference>
<name>A0A069P2J5_9BURK</name>
<dbReference type="AlphaFoldDB" id="A0A069P2J5"/>
<dbReference type="eggNOG" id="ENOG50316G3">
    <property type="taxonomic scope" value="Bacteria"/>
</dbReference>
<evidence type="ECO:0000313" key="1">
    <source>
        <dbReference type="EMBL" id="GGD81587.1"/>
    </source>
</evidence>
<dbReference type="OrthoDB" id="9111521at2"/>
<reference evidence="1" key="4">
    <citation type="submission" date="2024-05" db="EMBL/GenBank/DDBJ databases">
        <authorList>
            <person name="Sun Q."/>
            <person name="Zhou Y."/>
        </authorList>
    </citation>
    <scope>NUCLEOTIDE SEQUENCE</scope>
    <source>
        <strain evidence="1">CGMCC 1.11013</strain>
    </source>
</reference>
<dbReference type="EMBL" id="JFHE01000012">
    <property type="protein sequence ID" value="KDR34637.1"/>
    <property type="molecule type" value="Genomic_DNA"/>
</dbReference>
<dbReference type="EMBL" id="BMEG01000006">
    <property type="protein sequence ID" value="GGD81587.1"/>
    <property type="molecule type" value="Genomic_DNA"/>
</dbReference>
<evidence type="ECO:0000313" key="2">
    <source>
        <dbReference type="EMBL" id="KDR34637.1"/>
    </source>
</evidence>
<sequence length="154" mass="16981">MSTTIPFGRSAQAAQKRLTKAQLLPIPRAVADELALLAHLSLEALRAGASDIAPAQQLAEVMLISAFLAEAGHGHFPEDALFDTDAMMARIFDGGQRSGRWCVDLEEFDQLAAMVSLYDYQLRRATLGALTDASVRFERFKSGEPYRSLQRRRA</sequence>